<evidence type="ECO:0000313" key="2">
    <source>
        <dbReference type="Proteomes" id="UP000199065"/>
    </source>
</evidence>
<dbReference type="EMBL" id="FOPJ01000016">
    <property type="protein sequence ID" value="SFG81124.1"/>
    <property type="molecule type" value="Genomic_DNA"/>
</dbReference>
<gene>
    <name evidence="1" type="ORF">SAMN05660282_02029</name>
</gene>
<evidence type="ECO:0000313" key="1">
    <source>
        <dbReference type="EMBL" id="SFG81124.1"/>
    </source>
</evidence>
<dbReference type="AlphaFoldDB" id="A0A1I2UVF7"/>
<reference evidence="1 2" key="1">
    <citation type="submission" date="2016-10" db="EMBL/GenBank/DDBJ databases">
        <authorList>
            <person name="de Groot N.N."/>
        </authorList>
    </citation>
    <scope>NUCLEOTIDE SEQUENCE [LARGE SCALE GENOMIC DNA]</scope>
    <source>
        <strain>J11</strain>
        <strain evidence="2">PG 39</strain>
    </source>
</reference>
<sequence length="85" mass="9345">MANSCTETKVAIDTCLLLDIFLHESELGELTMNVSDSPRFPVYLPPLLGIEAVATPAMRGDQQHPPIDNEYIRKAKEFLSSAAVL</sequence>
<organism evidence="1 2">
    <name type="scientific">Corynebacterium spheniscorum</name>
    <dbReference type="NCBI Taxonomy" id="185761"/>
    <lineage>
        <taxon>Bacteria</taxon>
        <taxon>Bacillati</taxon>
        <taxon>Actinomycetota</taxon>
        <taxon>Actinomycetes</taxon>
        <taxon>Mycobacteriales</taxon>
        <taxon>Corynebacteriaceae</taxon>
        <taxon>Corynebacterium</taxon>
    </lineage>
</organism>
<keyword evidence="2" id="KW-1185">Reference proteome</keyword>
<dbReference type="STRING" id="185761.SAMN05660282_02029"/>
<dbReference type="Proteomes" id="UP000199065">
    <property type="component" value="Unassembled WGS sequence"/>
</dbReference>
<accession>A0A1I2UVF7</accession>
<evidence type="ECO:0008006" key="3">
    <source>
        <dbReference type="Google" id="ProtNLM"/>
    </source>
</evidence>
<protein>
    <recommendedName>
        <fullName evidence="3">PIN domain-containing protein</fullName>
    </recommendedName>
</protein>
<name>A0A1I2UVF7_9CORY</name>
<proteinExistence type="predicted"/>